<dbReference type="Pfam" id="PF05380">
    <property type="entry name" value="Peptidase_A17"/>
    <property type="match status" value="1"/>
</dbReference>
<name>A0A1I7VAN4_LOALO</name>
<feature type="domain" description="Integrase catalytic" evidence="1">
    <location>
        <begin position="342"/>
        <end position="527"/>
    </location>
</feature>
<evidence type="ECO:0000313" key="3">
    <source>
        <dbReference type="WBParaSite" id="EN70_11704"/>
    </source>
</evidence>
<proteinExistence type="predicted"/>
<dbReference type="GO" id="GO:0003676">
    <property type="term" value="F:nucleic acid binding"/>
    <property type="evidence" value="ECO:0007669"/>
    <property type="project" value="InterPro"/>
</dbReference>
<dbReference type="SUPFAM" id="SSF53098">
    <property type="entry name" value="Ribonuclease H-like"/>
    <property type="match status" value="1"/>
</dbReference>
<dbReference type="GO" id="GO:0015074">
    <property type="term" value="P:DNA integration"/>
    <property type="evidence" value="ECO:0007669"/>
    <property type="project" value="InterPro"/>
</dbReference>
<dbReference type="Pfam" id="PF18701">
    <property type="entry name" value="DUF5641"/>
    <property type="match status" value="1"/>
</dbReference>
<sequence>MLPDLVGVLLRFRMMKLVIIADMEKAFLQIGLHPKEGNCTRFLWVKNLDDTEEAIYKYHETKEIFRKASITVREFLSNDKEFNKRIPEDDLNKMNKEIFFGLNWSQDMDTMGLTLKPWSNKRLTKRTILQFIASQYDPLGYLIPTMVRFKLFVQHLWKEKYAWDQSISDTDKEQWKTSISEWPMVVKEIPRFITKNTKSMEFHIFTDASKLAYSAAVYIRYIDEEIKNESKLLPRFVQKRAEEIRNSRFKLLYLPSYDNPADMITRGISATKVRYNRLWWNGPYWLDKDPSQWSNGEFSYNAEDEIIQAILDSRRKGRNKTNDISCMACKRWKAKPFKLPPMPSLPESRVRRSRSFEQVGLDYLGPLSIKSLTGVIKRWIALFTCFTTKEVHLELVEDLSAENFSHIMRRFVARRGYPKLILSDNASQFQLVFRKVMDENANFLAEKGMIWKNTIPRAPWDSGVYERLIGLTKEALRKAIGRRLLIEREMTTLITEIEGILNTRPLSYVGFDDYRIIRPTDFISPTASLDIPIKYENEEEEYTPYVLKTKDNLIKHWTSTLKTLDVFWKLWREDYLASLRERQQKEIHSPRLIEKRLPQVNEIVLLVEPNVPRGIWNLAQVIKLNKSLDGRTRSATHNCPIGNNSIVL</sequence>
<reference evidence="3" key="2">
    <citation type="submission" date="2016-11" db="UniProtKB">
        <authorList>
            <consortium name="WormBaseParasite"/>
        </authorList>
    </citation>
    <scope>IDENTIFICATION</scope>
</reference>
<dbReference type="Gene3D" id="3.30.420.10">
    <property type="entry name" value="Ribonuclease H-like superfamily/Ribonuclease H"/>
    <property type="match status" value="1"/>
</dbReference>
<dbReference type="InterPro" id="IPR040676">
    <property type="entry name" value="DUF5641"/>
</dbReference>
<organism evidence="2 3">
    <name type="scientific">Loa loa</name>
    <name type="common">Eye worm</name>
    <name type="synonym">Filaria loa</name>
    <dbReference type="NCBI Taxonomy" id="7209"/>
    <lineage>
        <taxon>Eukaryota</taxon>
        <taxon>Metazoa</taxon>
        <taxon>Ecdysozoa</taxon>
        <taxon>Nematoda</taxon>
        <taxon>Chromadorea</taxon>
        <taxon>Rhabditida</taxon>
        <taxon>Spirurina</taxon>
        <taxon>Spiruromorpha</taxon>
        <taxon>Filarioidea</taxon>
        <taxon>Onchocercidae</taxon>
        <taxon>Loa</taxon>
    </lineage>
</organism>
<protein>
    <submittedName>
        <fullName evidence="3">Integrase catalytic domain-containing protein</fullName>
    </submittedName>
</protein>
<dbReference type="InterPro" id="IPR001584">
    <property type="entry name" value="Integrase_cat-core"/>
</dbReference>
<keyword evidence="2" id="KW-1185">Reference proteome</keyword>
<dbReference type="InterPro" id="IPR008042">
    <property type="entry name" value="Retrotrans_Pao"/>
</dbReference>
<dbReference type="AlphaFoldDB" id="A0A1I7VAN4"/>
<evidence type="ECO:0000313" key="2">
    <source>
        <dbReference type="Proteomes" id="UP000095285"/>
    </source>
</evidence>
<dbReference type="STRING" id="7209.A0A1I7VAN4"/>
<dbReference type="WBParaSite" id="EN70_11704">
    <property type="protein sequence ID" value="EN70_11704"/>
    <property type="gene ID" value="EN70_11704"/>
</dbReference>
<dbReference type="PANTHER" id="PTHR47331">
    <property type="entry name" value="PHD-TYPE DOMAIN-CONTAINING PROTEIN"/>
    <property type="match status" value="1"/>
</dbReference>
<evidence type="ECO:0000259" key="1">
    <source>
        <dbReference type="PROSITE" id="PS50994"/>
    </source>
</evidence>
<accession>A0A1I7VAN4</accession>
<dbReference type="Proteomes" id="UP000095285">
    <property type="component" value="Unassembled WGS sequence"/>
</dbReference>
<dbReference type="PROSITE" id="PS50994">
    <property type="entry name" value="INTEGRASE"/>
    <property type="match status" value="1"/>
</dbReference>
<dbReference type="InterPro" id="IPR036397">
    <property type="entry name" value="RNaseH_sf"/>
</dbReference>
<dbReference type="InterPro" id="IPR012337">
    <property type="entry name" value="RNaseH-like_sf"/>
</dbReference>
<reference evidence="2" key="1">
    <citation type="submission" date="2012-04" db="EMBL/GenBank/DDBJ databases">
        <title>The Genome Sequence of Loa loa.</title>
        <authorList>
            <consortium name="The Broad Institute Genome Sequencing Platform"/>
            <consortium name="Broad Institute Genome Sequencing Center for Infectious Disease"/>
            <person name="Nutman T.B."/>
            <person name="Fink D.L."/>
            <person name="Russ C."/>
            <person name="Young S."/>
            <person name="Zeng Q."/>
            <person name="Gargeya S."/>
            <person name="Alvarado L."/>
            <person name="Berlin A."/>
            <person name="Chapman S.B."/>
            <person name="Chen Z."/>
            <person name="Freedman E."/>
            <person name="Gellesch M."/>
            <person name="Goldberg J."/>
            <person name="Griggs A."/>
            <person name="Gujja S."/>
            <person name="Heilman E.R."/>
            <person name="Heiman D."/>
            <person name="Howarth C."/>
            <person name="Mehta T."/>
            <person name="Neiman D."/>
            <person name="Pearson M."/>
            <person name="Roberts A."/>
            <person name="Saif S."/>
            <person name="Shea T."/>
            <person name="Shenoy N."/>
            <person name="Sisk P."/>
            <person name="Stolte C."/>
            <person name="Sykes S."/>
            <person name="White J."/>
            <person name="Yandava C."/>
            <person name="Haas B."/>
            <person name="Henn M.R."/>
            <person name="Nusbaum C."/>
            <person name="Birren B."/>
        </authorList>
    </citation>
    <scope>NUCLEOTIDE SEQUENCE [LARGE SCALE GENOMIC DNA]</scope>
</reference>